<dbReference type="InterPro" id="IPR036942">
    <property type="entry name" value="Beta-barrel_TonB_sf"/>
</dbReference>
<dbReference type="Gene3D" id="2.40.170.20">
    <property type="entry name" value="TonB-dependent receptor, beta-barrel domain"/>
    <property type="match status" value="1"/>
</dbReference>
<dbReference type="AlphaFoldDB" id="A0A0S2F5G8"/>
<keyword evidence="6" id="KW-0732">Signal</keyword>
<feature type="domain" description="TonB-dependent receptor-like beta-barrel" evidence="12">
    <location>
        <begin position="168"/>
        <end position="602"/>
    </location>
</feature>
<sequence length="633" mass="69820">MAGLLCSAAAEAQQATAQKADDAFGQRIGQESIGLYSESLVRGFNLQEAGNYRLDGAYFVRAANPSDAVVESMQVKVGPNALDLDFPAPSGLVEYRLIPGERERTKLELGFQHLSDSNPRPYLRLHAARQSKDRDASLAVGFIGTHSARYIFGNEAEYYGLGLVPRLRLGDRWQLTGLLTRYEHRYQADVGFTPADMQPLPEPDRLKYLGQPWSRYDTRNSAYGAIAATAARDNAWDYRVSSLFSGVNRPRSDLNLFDAVTPQGQADAAIVVARGRRIDAWGHEAMASYDWTGERRRHELTLLARLRRSSYRNPRVDYLAIGPVSILDGRVPVVLPDAATSTAQSSAAIDQYELGLGWQYLDQRGYALNLGARRAAIDQIARPVSGPSQSRSSQAWLYNASAVVPLGERWTGFIATTRGIEEGVTAPENASNRFEVLAPILARQNELGLRWQARPDLALLAMAFEIEKPSPGFDDASAYRYLTEVSHRGIELSLAGNLSERLSLIAGLTRMRLRLRGELVDAAEIGERPLGRSAEQALLSLNYRVAGLPGLSLDADANYYGPRPADALNRFRTPGYTLVNLGARYRFDRHGTPAALRLRVYNAGNRYAWAAGTSGIQTYEPERRIVLSLTLGD</sequence>
<dbReference type="GO" id="GO:0015344">
    <property type="term" value="F:siderophore uptake transmembrane transporter activity"/>
    <property type="evidence" value="ECO:0007669"/>
    <property type="project" value="TreeGrafter"/>
</dbReference>
<dbReference type="InterPro" id="IPR039426">
    <property type="entry name" value="TonB-dep_rcpt-like"/>
</dbReference>
<dbReference type="SUPFAM" id="SSF56935">
    <property type="entry name" value="Porins"/>
    <property type="match status" value="1"/>
</dbReference>
<keyword evidence="7" id="KW-0408">Iron</keyword>
<proteinExistence type="predicted"/>
<keyword evidence="5" id="KW-0812">Transmembrane</keyword>
<comment type="subcellular location">
    <subcellularLocation>
        <location evidence="1">Cell outer membrane</location>
        <topology evidence="1">Multi-pass membrane protein</topology>
    </subcellularLocation>
</comment>
<dbReference type="PATRIC" id="fig|84531.8.peg.645"/>
<keyword evidence="14" id="KW-1185">Reference proteome</keyword>
<keyword evidence="4" id="KW-0410">Iron transport</keyword>
<keyword evidence="8" id="KW-0406">Ion transport</keyword>
<name>A0A0S2F5G8_LYSAN</name>
<evidence type="ECO:0000259" key="12">
    <source>
        <dbReference type="Pfam" id="PF00593"/>
    </source>
</evidence>
<keyword evidence="10" id="KW-0472">Membrane</keyword>
<dbReference type="eggNOG" id="COG4774">
    <property type="taxonomic scope" value="Bacteria"/>
</dbReference>
<dbReference type="GO" id="GO:0009279">
    <property type="term" value="C:cell outer membrane"/>
    <property type="evidence" value="ECO:0007669"/>
    <property type="project" value="UniProtKB-SubCell"/>
</dbReference>
<evidence type="ECO:0000256" key="9">
    <source>
        <dbReference type="ARBA" id="ARBA00023077"/>
    </source>
</evidence>
<protein>
    <submittedName>
        <fullName evidence="13">TonB dependent receptor family protein</fullName>
    </submittedName>
</protein>
<evidence type="ECO:0000256" key="11">
    <source>
        <dbReference type="ARBA" id="ARBA00023237"/>
    </source>
</evidence>
<evidence type="ECO:0000256" key="4">
    <source>
        <dbReference type="ARBA" id="ARBA00022496"/>
    </source>
</evidence>
<evidence type="ECO:0000256" key="10">
    <source>
        <dbReference type="ARBA" id="ARBA00023136"/>
    </source>
</evidence>
<evidence type="ECO:0000256" key="6">
    <source>
        <dbReference type="ARBA" id="ARBA00022729"/>
    </source>
</evidence>
<keyword evidence="11" id="KW-0998">Cell outer membrane</keyword>
<evidence type="ECO:0000256" key="3">
    <source>
        <dbReference type="ARBA" id="ARBA00022452"/>
    </source>
</evidence>
<evidence type="ECO:0000256" key="2">
    <source>
        <dbReference type="ARBA" id="ARBA00022448"/>
    </source>
</evidence>
<gene>
    <name evidence="13" type="ORF">LA76x_0619</name>
</gene>
<dbReference type="EMBL" id="CP011129">
    <property type="protein sequence ID" value="ALN78780.1"/>
    <property type="molecule type" value="Genomic_DNA"/>
</dbReference>
<evidence type="ECO:0000313" key="13">
    <source>
        <dbReference type="EMBL" id="ALN78780.1"/>
    </source>
</evidence>
<dbReference type="Proteomes" id="UP000060787">
    <property type="component" value="Chromosome"/>
</dbReference>
<dbReference type="PANTHER" id="PTHR32552:SF89">
    <property type="entry name" value="CATECHOLATE SIDEROPHORE RECEPTOR FIU"/>
    <property type="match status" value="1"/>
</dbReference>
<dbReference type="Pfam" id="PF00593">
    <property type="entry name" value="TonB_dep_Rec_b-barrel"/>
    <property type="match status" value="1"/>
</dbReference>
<keyword evidence="9" id="KW-0798">TonB box</keyword>
<organism evidence="13 14">
    <name type="scientific">Lysobacter antibioticus</name>
    <dbReference type="NCBI Taxonomy" id="84531"/>
    <lineage>
        <taxon>Bacteria</taxon>
        <taxon>Pseudomonadati</taxon>
        <taxon>Pseudomonadota</taxon>
        <taxon>Gammaproteobacteria</taxon>
        <taxon>Lysobacterales</taxon>
        <taxon>Lysobacteraceae</taxon>
        <taxon>Lysobacter</taxon>
    </lineage>
</organism>
<evidence type="ECO:0000256" key="7">
    <source>
        <dbReference type="ARBA" id="ARBA00023004"/>
    </source>
</evidence>
<dbReference type="PANTHER" id="PTHR32552">
    <property type="entry name" value="FERRICHROME IRON RECEPTOR-RELATED"/>
    <property type="match status" value="1"/>
</dbReference>
<dbReference type="InterPro" id="IPR000531">
    <property type="entry name" value="Beta-barrel_TonB"/>
</dbReference>
<reference evidence="13 14" key="1">
    <citation type="journal article" date="2015" name="BMC Genomics">
        <title>Comparative genomics and metabolic profiling of the genus Lysobacter.</title>
        <authorList>
            <person name="de Bruijn I."/>
            <person name="Cheng X."/>
            <person name="de Jager V."/>
            <person name="Exposito R.G."/>
            <person name="Watrous J."/>
            <person name="Patel N."/>
            <person name="Postma J."/>
            <person name="Dorrestein P.C."/>
            <person name="Kobayashi D."/>
            <person name="Raaijmakers J.M."/>
        </authorList>
    </citation>
    <scope>NUCLEOTIDE SEQUENCE [LARGE SCALE GENOMIC DNA]</scope>
    <source>
        <strain evidence="13 14">76</strain>
    </source>
</reference>
<keyword evidence="3" id="KW-1134">Transmembrane beta strand</keyword>
<keyword evidence="2" id="KW-0813">Transport</keyword>
<accession>A0A0S2F5G8</accession>
<dbReference type="KEGG" id="lab:LA76x_0619"/>
<evidence type="ECO:0000256" key="8">
    <source>
        <dbReference type="ARBA" id="ARBA00023065"/>
    </source>
</evidence>
<dbReference type="STRING" id="84531.LA76x_0619"/>
<evidence type="ECO:0000256" key="5">
    <source>
        <dbReference type="ARBA" id="ARBA00022692"/>
    </source>
</evidence>
<keyword evidence="13" id="KW-0675">Receptor</keyword>
<evidence type="ECO:0000313" key="14">
    <source>
        <dbReference type="Proteomes" id="UP000060787"/>
    </source>
</evidence>
<evidence type="ECO:0000256" key="1">
    <source>
        <dbReference type="ARBA" id="ARBA00004571"/>
    </source>
</evidence>